<gene>
    <name evidence="2" type="ORF">CCUS01_15625</name>
</gene>
<feature type="coiled-coil region" evidence="1">
    <location>
        <begin position="55"/>
        <end position="89"/>
    </location>
</feature>
<dbReference type="Proteomes" id="UP001239213">
    <property type="component" value="Unassembled WGS sequence"/>
</dbReference>
<protein>
    <submittedName>
        <fullName evidence="2">Uncharacterized protein</fullName>
    </submittedName>
</protein>
<keyword evidence="3" id="KW-1185">Reference proteome</keyword>
<sequence length="181" mass="20577">MDDDPAATQARDKEALRNLANELLDLEGERDFRQAIAESLADGNPRDYEKALREYDSAAKTIDSKTLEKQRLEQRIRAAKNSARQSTRDATFGEDANMRAARDRWGVGTWIFLFCRVTAKPTQTAQVFHVRLFPISAPTSSSEEVSHSTRAISIPEVEGRPEVWPVYPSFRGHDKRVGRWE</sequence>
<dbReference type="AlphaFoldDB" id="A0AAI9Y704"/>
<comment type="caution">
    <text evidence="2">The sequence shown here is derived from an EMBL/GenBank/DDBJ whole genome shotgun (WGS) entry which is preliminary data.</text>
</comment>
<evidence type="ECO:0000313" key="2">
    <source>
        <dbReference type="EMBL" id="KAK1483924.1"/>
    </source>
</evidence>
<accession>A0AAI9Y704</accession>
<organism evidence="2 3">
    <name type="scientific">Colletotrichum cuscutae</name>
    <dbReference type="NCBI Taxonomy" id="1209917"/>
    <lineage>
        <taxon>Eukaryota</taxon>
        <taxon>Fungi</taxon>
        <taxon>Dikarya</taxon>
        <taxon>Ascomycota</taxon>
        <taxon>Pezizomycotina</taxon>
        <taxon>Sordariomycetes</taxon>
        <taxon>Hypocreomycetidae</taxon>
        <taxon>Glomerellales</taxon>
        <taxon>Glomerellaceae</taxon>
        <taxon>Colletotrichum</taxon>
        <taxon>Colletotrichum acutatum species complex</taxon>
    </lineage>
</organism>
<name>A0AAI9Y704_9PEZI</name>
<reference evidence="2" key="1">
    <citation type="submission" date="2016-11" db="EMBL/GenBank/DDBJ databases">
        <title>The genome sequence of Colletotrichum cuscutae.</title>
        <authorList>
            <person name="Baroncelli R."/>
        </authorList>
    </citation>
    <scope>NUCLEOTIDE SEQUENCE</scope>
    <source>
        <strain evidence="2">IMI 304802</strain>
    </source>
</reference>
<evidence type="ECO:0000313" key="3">
    <source>
        <dbReference type="Proteomes" id="UP001239213"/>
    </source>
</evidence>
<evidence type="ECO:0000256" key="1">
    <source>
        <dbReference type="SAM" id="Coils"/>
    </source>
</evidence>
<keyword evidence="1" id="KW-0175">Coiled coil</keyword>
<dbReference type="EMBL" id="MPDP01000082">
    <property type="protein sequence ID" value="KAK1483924.1"/>
    <property type="molecule type" value="Genomic_DNA"/>
</dbReference>
<proteinExistence type="predicted"/>